<accession>E6MJ32</accession>
<evidence type="ECO:0000313" key="2">
    <source>
        <dbReference type="Proteomes" id="UP000004754"/>
    </source>
</evidence>
<dbReference type="InterPro" id="IPR008792">
    <property type="entry name" value="PQQD"/>
</dbReference>
<dbReference type="eggNOG" id="ENOG50330XY">
    <property type="taxonomic scope" value="Bacteria"/>
</dbReference>
<dbReference type="Gene3D" id="1.10.10.1150">
    <property type="entry name" value="Coenzyme PQQ synthesis protein D (PqqD)"/>
    <property type="match status" value="1"/>
</dbReference>
<dbReference type="STRING" id="887929.HMP0721_2017"/>
<evidence type="ECO:0000313" key="1">
    <source>
        <dbReference type="EMBL" id="EFV00852.1"/>
    </source>
</evidence>
<dbReference type="Proteomes" id="UP000004754">
    <property type="component" value="Unassembled WGS sequence"/>
</dbReference>
<name>E6MJ32_9FIRM</name>
<dbReference type="AlphaFoldDB" id="E6MJ32"/>
<dbReference type="EMBL" id="AEQN01000026">
    <property type="protein sequence ID" value="EFV00852.1"/>
    <property type="molecule type" value="Genomic_DNA"/>
</dbReference>
<evidence type="ECO:0008006" key="3">
    <source>
        <dbReference type="Google" id="ProtNLM"/>
    </source>
</evidence>
<proteinExistence type="predicted"/>
<sequence>MAENDREKPMRTKKIKDNFLDYVPRPNTLFPAAPNAAGHIEIAVQNKGFFNKIAQVVFKRPKVSHIELDDFGSFVWRAMDGERSVYAIGQLVHSAFGEAAEPLYERLCRYIKTLHDNHYVVYVNKLKA</sequence>
<dbReference type="HOGENOM" id="CLU_150513_0_0_9"/>
<reference evidence="1 2" key="1">
    <citation type="submission" date="2010-12" db="EMBL/GenBank/DDBJ databases">
        <authorList>
            <person name="Muzny D."/>
            <person name="Qin X."/>
            <person name="Deng J."/>
            <person name="Jiang H."/>
            <person name="Liu Y."/>
            <person name="Qu J."/>
            <person name="Song X.-Z."/>
            <person name="Zhang L."/>
            <person name="Thornton R."/>
            <person name="Coyle M."/>
            <person name="Francisco L."/>
            <person name="Jackson L."/>
            <person name="Javaid M."/>
            <person name="Korchina V."/>
            <person name="Kovar C."/>
            <person name="Mata R."/>
            <person name="Mathew T."/>
            <person name="Ngo R."/>
            <person name="Nguyen L."/>
            <person name="Nguyen N."/>
            <person name="Okwuonu G."/>
            <person name="Ongeri F."/>
            <person name="Pham C."/>
            <person name="Simmons D."/>
            <person name="Wilczek-Boney K."/>
            <person name="Hale W."/>
            <person name="Jakkamsetti A."/>
            <person name="Pham P."/>
            <person name="Ruth R."/>
            <person name="San Lucas F."/>
            <person name="Warren J."/>
            <person name="Zhang J."/>
            <person name="Zhao Z."/>
            <person name="Zhou C."/>
            <person name="Zhu D."/>
            <person name="Lee S."/>
            <person name="Bess C."/>
            <person name="Blankenburg K."/>
            <person name="Forbes L."/>
            <person name="Fu Q."/>
            <person name="Gubbala S."/>
            <person name="Hirani K."/>
            <person name="Jayaseelan J.C."/>
            <person name="Lara F."/>
            <person name="Munidasa M."/>
            <person name="Palculict T."/>
            <person name="Patil S."/>
            <person name="Pu L.-L."/>
            <person name="Saada N."/>
            <person name="Tang L."/>
            <person name="Weissenberger G."/>
            <person name="Zhu Y."/>
            <person name="Hemphill L."/>
            <person name="Shang Y."/>
            <person name="Youmans B."/>
            <person name="Ayvaz T."/>
            <person name="Ross M."/>
            <person name="Santibanez J."/>
            <person name="Aqrawi P."/>
            <person name="Gross S."/>
            <person name="Joshi V."/>
            <person name="Fowler G."/>
            <person name="Nazareth L."/>
            <person name="Reid J."/>
            <person name="Worley K."/>
            <person name="Petrosino J."/>
            <person name="Highlander S."/>
            <person name="Gibbs R."/>
        </authorList>
    </citation>
    <scope>NUCLEOTIDE SEQUENCE [LARGE SCALE GENOMIC DNA]</scope>
    <source>
        <strain evidence="1 2">ATCC 23263</strain>
    </source>
</reference>
<keyword evidence="2" id="KW-1185">Reference proteome</keyword>
<gene>
    <name evidence="1" type="ORF">HMP0721_2017</name>
</gene>
<dbReference type="InterPro" id="IPR041881">
    <property type="entry name" value="PqqD_sf"/>
</dbReference>
<protein>
    <recommendedName>
        <fullName evidence="3">Coenzyme PQQ synthesis protein D (PqqD)</fullName>
    </recommendedName>
</protein>
<comment type="caution">
    <text evidence="1">The sequence shown here is derived from an EMBL/GenBank/DDBJ whole genome shotgun (WGS) entry which is preliminary data.</text>
</comment>
<organism evidence="1 2">
    <name type="scientific">Pseudoramibacter alactolyticus ATCC 23263</name>
    <dbReference type="NCBI Taxonomy" id="887929"/>
    <lineage>
        <taxon>Bacteria</taxon>
        <taxon>Bacillati</taxon>
        <taxon>Bacillota</taxon>
        <taxon>Clostridia</taxon>
        <taxon>Eubacteriales</taxon>
        <taxon>Eubacteriaceae</taxon>
        <taxon>Pseudoramibacter</taxon>
    </lineage>
</organism>
<dbReference type="Pfam" id="PF05402">
    <property type="entry name" value="PqqD"/>
    <property type="match status" value="1"/>
</dbReference>